<dbReference type="EMBL" id="KV006886">
    <property type="protein sequence ID" value="KZV32320.1"/>
    <property type="molecule type" value="Genomic_DNA"/>
</dbReference>
<organism evidence="3 4">
    <name type="scientific">Dorcoceras hygrometricum</name>
    <dbReference type="NCBI Taxonomy" id="472368"/>
    <lineage>
        <taxon>Eukaryota</taxon>
        <taxon>Viridiplantae</taxon>
        <taxon>Streptophyta</taxon>
        <taxon>Embryophyta</taxon>
        <taxon>Tracheophyta</taxon>
        <taxon>Spermatophyta</taxon>
        <taxon>Magnoliopsida</taxon>
        <taxon>eudicotyledons</taxon>
        <taxon>Gunneridae</taxon>
        <taxon>Pentapetalae</taxon>
        <taxon>asterids</taxon>
        <taxon>lamiids</taxon>
        <taxon>Lamiales</taxon>
        <taxon>Gesneriaceae</taxon>
        <taxon>Didymocarpoideae</taxon>
        <taxon>Trichosporeae</taxon>
        <taxon>Loxocarpinae</taxon>
        <taxon>Dorcoceras</taxon>
    </lineage>
</organism>
<accession>A0A2Z7BDL2</accession>
<evidence type="ECO:0000256" key="2">
    <source>
        <dbReference type="SAM" id="MobiDB-lite"/>
    </source>
</evidence>
<proteinExistence type="predicted"/>
<feature type="coiled-coil region" evidence="1">
    <location>
        <begin position="67"/>
        <end position="94"/>
    </location>
</feature>
<sequence>MMAEENKSVWANSDSDESSSGTSSSRESEDELQCLMADDTEEKLYQSFEEVKAERESCATNAELAGSSNMQAALSKLLTENEELRSKSEEMLSENQ</sequence>
<dbReference type="AlphaFoldDB" id="A0A2Z7BDL2"/>
<evidence type="ECO:0000313" key="3">
    <source>
        <dbReference type="EMBL" id="KZV32320.1"/>
    </source>
</evidence>
<evidence type="ECO:0000313" key="4">
    <source>
        <dbReference type="Proteomes" id="UP000250235"/>
    </source>
</evidence>
<reference evidence="3 4" key="1">
    <citation type="journal article" date="2015" name="Proc. Natl. Acad. Sci. U.S.A.">
        <title>The resurrection genome of Boea hygrometrica: A blueprint for survival of dehydration.</title>
        <authorList>
            <person name="Xiao L."/>
            <person name="Yang G."/>
            <person name="Zhang L."/>
            <person name="Yang X."/>
            <person name="Zhao S."/>
            <person name="Ji Z."/>
            <person name="Zhou Q."/>
            <person name="Hu M."/>
            <person name="Wang Y."/>
            <person name="Chen M."/>
            <person name="Xu Y."/>
            <person name="Jin H."/>
            <person name="Xiao X."/>
            <person name="Hu G."/>
            <person name="Bao F."/>
            <person name="Hu Y."/>
            <person name="Wan P."/>
            <person name="Li L."/>
            <person name="Deng X."/>
            <person name="Kuang T."/>
            <person name="Xiang C."/>
            <person name="Zhu J.K."/>
            <person name="Oliver M.J."/>
            <person name="He Y."/>
        </authorList>
    </citation>
    <scope>NUCLEOTIDE SEQUENCE [LARGE SCALE GENOMIC DNA]</scope>
    <source>
        <strain evidence="4">cv. XS01</strain>
    </source>
</reference>
<name>A0A2Z7BDL2_9LAMI</name>
<gene>
    <name evidence="3" type="ORF">F511_04028</name>
</gene>
<feature type="region of interest" description="Disordered" evidence="2">
    <location>
        <begin position="1"/>
        <end position="31"/>
    </location>
</feature>
<protein>
    <submittedName>
        <fullName evidence="3">Uncharacterized protein</fullName>
    </submittedName>
</protein>
<keyword evidence="1" id="KW-0175">Coiled coil</keyword>
<keyword evidence="4" id="KW-1185">Reference proteome</keyword>
<evidence type="ECO:0000256" key="1">
    <source>
        <dbReference type="SAM" id="Coils"/>
    </source>
</evidence>
<dbReference type="Proteomes" id="UP000250235">
    <property type="component" value="Unassembled WGS sequence"/>
</dbReference>